<organism evidence="2 3">
    <name type="scientific">Terrisporobacter hibernicus</name>
    <dbReference type="NCBI Taxonomy" id="2813371"/>
    <lineage>
        <taxon>Bacteria</taxon>
        <taxon>Bacillati</taxon>
        <taxon>Bacillota</taxon>
        <taxon>Clostridia</taxon>
        <taxon>Peptostreptococcales</taxon>
        <taxon>Peptostreptococcaceae</taxon>
        <taxon>Terrisporobacter</taxon>
    </lineage>
</organism>
<evidence type="ECO:0000313" key="3">
    <source>
        <dbReference type="Proteomes" id="UP001198983"/>
    </source>
</evidence>
<dbReference type="RefSeq" id="WP_148557553.1">
    <property type="nucleotide sequence ID" value="NZ_CP081135.1"/>
</dbReference>
<accession>A0AAX2ZHZ3</accession>
<evidence type="ECO:0000256" key="1">
    <source>
        <dbReference type="SAM" id="Coils"/>
    </source>
</evidence>
<dbReference type="SUPFAM" id="SSF88659">
    <property type="entry name" value="Sigma3 and sigma4 domains of RNA polymerase sigma factors"/>
    <property type="match status" value="1"/>
</dbReference>
<protein>
    <submittedName>
        <fullName evidence="2">DUF1492 domain-containing protein</fullName>
    </submittedName>
</protein>
<dbReference type="InterPro" id="IPR010861">
    <property type="entry name" value="DUF1492"/>
</dbReference>
<gene>
    <name evidence="2" type="ORF">JW646_01190</name>
</gene>
<proteinExistence type="predicted"/>
<dbReference type="Pfam" id="PF07374">
    <property type="entry name" value="DUF1492"/>
    <property type="match status" value="1"/>
</dbReference>
<dbReference type="KEGG" id="tem:JW646_01190"/>
<keyword evidence="3" id="KW-1185">Reference proteome</keyword>
<dbReference type="EMBL" id="CP081135">
    <property type="protein sequence ID" value="UEL48095.1"/>
    <property type="molecule type" value="Genomic_DNA"/>
</dbReference>
<dbReference type="InterPro" id="IPR013324">
    <property type="entry name" value="RNA_pol_sigma_r3/r4-like"/>
</dbReference>
<reference evidence="2 3" key="1">
    <citation type="journal article" date="2023" name="Int. J. Syst. Evol. Microbiol.">
        <title>Terrisporobacter hibernicus sp. nov., isolated from bovine faeces in Northern Ireland.</title>
        <authorList>
            <person name="Mitchell M."/>
            <person name="Nguyen S.V."/>
            <person name="Connor M."/>
            <person name="Fairley D.J."/>
            <person name="Donoghue O."/>
            <person name="Marshall H."/>
            <person name="Koolman L."/>
            <person name="McMullan G."/>
            <person name="Schaffer K.E."/>
            <person name="McGrath J.W."/>
            <person name="Fanning S."/>
        </authorList>
    </citation>
    <scope>NUCLEOTIDE SEQUENCE [LARGE SCALE GENOMIC DNA]</scope>
    <source>
        <strain evidence="2 3">MCA3</strain>
    </source>
</reference>
<evidence type="ECO:0000313" key="2">
    <source>
        <dbReference type="EMBL" id="UEL48095.1"/>
    </source>
</evidence>
<sequence>MTKEELKEYTVLKDEVVQLEEQIVFWEERKTSIKSQIISDMPRAEGESKELIDILVRIEDTIKNLNKKTNKLIKKISEIEDTIESLGATERVLMRYRYIDNLKMFQIAQKMNYSERQANNIHSKALKKIA</sequence>
<name>A0AAX2ZHZ3_9FIRM</name>
<dbReference type="Proteomes" id="UP001198983">
    <property type="component" value="Chromosome"/>
</dbReference>
<dbReference type="AlphaFoldDB" id="A0AAX2ZHZ3"/>
<dbReference type="Gene3D" id="1.20.140.160">
    <property type="match status" value="1"/>
</dbReference>
<keyword evidence="1" id="KW-0175">Coiled coil</keyword>
<feature type="coiled-coil region" evidence="1">
    <location>
        <begin position="2"/>
        <end position="82"/>
    </location>
</feature>